<gene>
    <name evidence="2" type="ORF">ACFHYQ_28295</name>
</gene>
<dbReference type="RefSeq" id="WP_394304202.1">
    <property type="nucleotide sequence ID" value="NZ_JBHMQT010000069.1"/>
</dbReference>
<name>A0ABV6UDD4_9ACTN</name>
<evidence type="ECO:0000313" key="2">
    <source>
        <dbReference type="EMBL" id="MFC0866205.1"/>
    </source>
</evidence>
<keyword evidence="3" id="KW-1185">Reference proteome</keyword>
<dbReference type="EMBL" id="JBHMQT010000069">
    <property type="protein sequence ID" value="MFC0866205.1"/>
    <property type="molecule type" value="Genomic_DNA"/>
</dbReference>
<dbReference type="Pfam" id="PF04149">
    <property type="entry name" value="DUF397"/>
    <property type="match status" value="1"/>
</dbReference>
<sequence>MGLPQSYPFTWRKSSYSGSGDNCVEVAVLASGGRAVRDSKDSDGPVLTFTPTEWHAFISRAKDGEFDDLS</sequence>
<evidence type="ECO:0000259" key="1">
    <source>
        <dbReference type="Pfam" id="PF04149"/>
    </source>
</evidence>
<evidence type="ECO:0000313" key="3">
    <source>
        <dbReference type="Proteomes" id="UP001589870"/>
    </source>
</evidence>
<reference evidence="2 3" key="1">
    <citation type="submission" date="2024-09" db="EMBL/GenBank/DDBJ databases">
        <authorList>
            <person name="Sun Q."/>
            <person name="Mori K."/>
        </authorList>
    </citation>
    <scope>NUCLEOTIDE SEQUENCE [LARGE SCALE GENOMIC DNA]</scope>
    <source>
        <strain evidence="2 3">TBRC 1851</strain>
    </source>
</reference>
<accession>A0ABV6UDD4</accession>
<dbReference type="InterPro" id="IPR007278">
    <property type="entry name" value="DUF397"/>
</dbReference>
<feature type="domain" description="DUF397" evidence="1">
    <location>
        <begin position="10"/>
        <end position="62"/>
    </location>
</feature>
<protein>
    <submittedName>
        <fullName evidence="2">DUF397 domain-containing protein</fullName>
    </submittedName>
</protein>
<dbReference type="Proteomes" id="UP001589870">
    <property type="component" value="Unassembled WGS sequence"/>
</dbReference>
<comment type="caution">
    <text evidence="2">The sequence shown here is derived from an EMBL/GenBank/DDBJ whole genome shotgun (WGS) entry which is preliminary data.</text>
</comment>
<organism evidence="2 3">
    <name type="scientific">Sphaerimonospora cavernae</name>
    <dbReference type="NCBI Taxonomy" id="1740611"/>
    <lineage>
        <taxon>Bacteria</taxon>
        <taxon>Bacillati</taxon>
        <taxon>Actinomycetota</taxon>
        <taxon>Actinomycetes</taxon>
        <taxon>Streptosporangiales</taxon>
        <taxon>Streptosporangiaceae</taxon>
        <taxon>Sphaerimonospora</taxon>
    </lineage>
</organism>
<proteinExistence type="predicted"/>